<dbReference type="Proteomes" id="UP000579523">
    <property type="component" value="Unassembled WGS sequence"/>
</dbReference>
<comment type="caution">
    <text evidence="3">The sequence shown here is derived from an EMBL/GenBank/DDBJ whole genome shotgun (WGS) entry which is preliminary data.</text>
</comment>
<dbReference type="InterPro" id="IPR025161">
    <property type="entry name" value="IS402-like_dom"/>
</dbReference>
<dbReference type="PANTHER" id="PTHR46637:SF1">
    <property type="entry name" value="BLL5188 PROTEIN"/>
    <property type="match status" value="1"/>
</dbReference>
<reference evidence="3 4" key="1">
    <citation type="submission" date="2020-08" db="EMBL/GenBank/DDBJ databases">
        <title>Genomic Encyclopedia of Type Strains, Phase III (KMG-III): the genomes of soil and plant-associated and newly described type strains.</title>
        <authorList>
            <person name="Whitman W."/>
        </authorList>
    </citation>
    <scope>NUCLEOTIDE SEQUENCE [LARGE SCALE GENOMIC DNA]</scope>
    <source>
        <strain evidence="3 4">CECT 3273</strain>
    </source>
</reference>
<dbReference type="NCBIfam" id="NF033580">
    <property type="entry name" value="transpos_IS5_3"/>
    <property type="match status" value="1"/>
</dbReference>
<gene>
    <name evidence="3" type="ORF">FHS37_007686</name>
</gene>
<evidence type="ECO:0000256" key="1">
    <source>
        <dbReference type="SAM" id="MobiDB-lite"/>
    </source>
</evidence>
<protein>
    <submittedName>
        <fullName evidence="3">Transposase</fullName>
    </submittedName>
</protein>
<feature type="domain" description="Insertion element IS402-like" evidence="2">
    <location>
        <begin position="2"/>
        <end position="73"/>
    </location>
</feature>
<sequence>MITDAMWDRIEPLMSADPVRGRRWADHRRTLEAIAWKYRTNSPWRDLPDQFGSFQTAHKRLIRWAVDGTWEMILAAVLAAADADDDIDWTVSVDSTVVRAHQHAAGALKRGRPTPVSQPITRSDAPAAG</sequence>
<proteinExistence type="predicted"/>
<dbReference type="AlphaFoldDB" id="A0A7W7PYG9"/>
<dbReference type="Pfam" id="PF13340">
    <property type="entry name" value="DUF4096"/>
    <property type="match status" value="1"/>
</dbReference>
<evidence type="ECO:0000313" key="3">
    <source>
        <dbReference type="EMBL" id="MBB4903589.1"/>
    </source>
</evidence>
<dbReference type="PANTHER" id="PTHR46637">
    <property type="entry name" value="TIS1421-TRANSPOSASE PROTEIN A"/>
    <property type="match status" value="1"/>
</dbReference>
<organism evidence="3 4">
    <name type="scientific">Streptomyces griseomycini</name>
    <dbReference type="NCBI Taxonomy" id="66895"/>
    <lineage>
        <taxon>Bacteria</taxon>
        <taxon>Bacillati</taxon>
        <taxon>Actinomycetota</taxon>
        <taxon>Actinomycetes</taxon>
        <taxon>Kitasatosporales</taxon>
        <taxon>Streptomycetaceae</taxon>
        <taxon>Streptomyces</taxon>
    </lineage>
</organism>
<keyword evidence="4" id="KW-1185">Reference proteome</keyword>
<accession>A0A7W7PYG9</accession>
<name>A0A7W7PYG9_9ACTN</name>
<feature type="region of interest" description="Disordered" evidence="1">
    <location>
        <begin position="104"/>
        <end position="129"/>
    </location>
</feature>
<evidence type="ECO:0000313" key="4">
    <source>
        <dbReference type="Proteomes" id="UP000579523"/>
    </source>
</evidence>
<dbReference type="InterPro" id="IPR052909">
    <property type="entry name" value="Transposase_6_like"/>
</dbReference>
<dbReference type="EMBL" id="JACHJI010000034">
    <property type="protein sequence ID" value="MBB4903589.1"/>
    <property type="molecule type" value="Genomic_DNA"/>
</dbReference>
<evidence type="ECO:0000259" key="2">
    <source>
        <dbReference type="Pfam" id="PF13340"/>
    </source>
</evidence>